<dbReference type="SUPFAM" id="SSF53850">
    <property type="entry name" value="Periplasmic binding protein-like II"/>
    <property type="match status" value="1"/>
</dbReference>
<dbReference type="PANTHER" id="PTHR43649:SF12">
    <property type="entry name" value="DIACETYLCHITOBIOSE BINDING PROTEIN DASA"/>
    <property type="match status" value="1"/>
</dbReference>
<dbReference type="Gene3D" id="3.40.190.10">
    <property type="entry name" value="Periplasmic binding protein-like II"/>
    <property type="match status" value="1"/>
</dbReference>
<sequence>MENIMQKEVAKSLGSDQNKRIEVKKMKKVLALLLVLLMVASFAACGQSGNNSSTPSSKAENSESSGQESSEVQEDSQASSEGNSGEVVTIRMGGWGDFNTEHEAGTEGMAEAIGVEVEFQKYPTDSAFWDNLPAQIAAKTAPDFIALTNELYLPYIKDGLIVPIDQYIEDGTITCWDKVGQNVKDIWTIDGQIYGVPWHQTPAVFAINMDLWEEAELTEADLPETWDDVLEACKVFKDKLGMTGLCFNTQEFHFTQYCLSYGGGWGLGKTIDTPENAAALQFIIDAYRQGYVVTPKELGVSYDGNVVMSGDAAMSTGGTWYVNDFMRNAPDVNVKYITIPHAEGKNDVSGTFHAPCYAILKGGSHEKETAQAINYMMNDKLFDHFCDIGYIPADPDYFETFKERQPELASLVDAVPKSNGFGYPAAGKKFADALISKMEEALFNSDSTVTGAQIVKELQEEFGE</sequence>
<accession>A0ABM6L3P4</accession>
<keyword evidence="3" id="KW-1185">Reference proteome</keyword>
<evidence type="ECO:0000313" key="3">
    <source>
        <dbReference type="Proteomes" id="UP000196710"/>
    </source>
</evidence>
<dbReference type="Pfam" id="PF01547">
    <property type="entry name" value="SBP_bac_1"/>
    <property type="match status" value="1"/>
</dbReference>
<dbReference type="PANTHER" id="PTHR43649">
    <property type="entry name" value="ARABINOSE-BINDING PROTEIN-RELATED"/>
    <property type="match status" value="1"/>
</dbReference>
<name>A0ABM6L3P4_9FIRM</name>
<reference evidence="3" key="1">
    <citation type="submission" date="2017-05" db="EMBL/GenBank/DDBJ databases">
        <title>Improved OligoMM genomes.</title>
        <authorList>
            <person name="Garzetti D."/>
        </authorList>
    </citation>
    <scope>NUCLEOTIDE SEQUENCE [LARGE SCALE GENOMIC DNA]</scope>
    <source>
        <strain evidence="3">KB18</strain>
    </source>
</reference>
<feature type="region of interest" description="Disordered" evidence="1">
    <location>
        <begin position="48"/>
        <end position="86"/>
    </location>
</feature>
<protein>
    <recommendedName>
        <fullName evidence="4">Sugar ABC transporter substrate-binding protein</fullName>
    </recommendedName>
</protein>
<dbReference type="EMBL" id="CP021422">
    <property type="protein sequence ID" value="ASB40040.1"/>
    <property type="molecule type" value="Genomic_DNA"/>
</dbReference>
<evidence type="ECO:0008006" key="4">
    <source>
        <dbReference type="Google" id="ProtNLM"/>
    </source>
</evidence>
<gene>
    <name evidence="2" type="ORF">ADH66_04835</name>
</gene>
<dbReference type="Proteomes" id="UP000196710">
    <property type="component" value="Chromosome"/>
</dbReference>
<feature type="compositionally biased region" description="Polar residues" evidence="1">
    <location>
        <begin position="48"/>
        <end position="59"/>
    </location>
</feature>
<proteinExistence type="predicted"/>
<feature type="compositionally biased region" description="Low complexity" evidence="1">
    <location>
        <begin position="62"/>
        <end position="81"/>
    </location>
</feature>
<dbReference type="InterPro" id="IPR050490">
    <property type="entry name" value="Bact_solute-bd_prot1"/>
</dbReference>
<organism evidence="2 3">
    <name type="scientific">Acutalibacter muris</name>
    <dbReference type="NCBI Taxonomy" id="1796620"/>
    <lineage>
        <taxon>Bacteria</taxon>
        <taxon>Bacillati</taxon>
        <taxon>Bacillota</taxon>
        <taxon>Clostridia</taxon>
        <taxon>Eubacteriales</taxon>
        <taxon>Acutalibacteraceae</taxon>
        <taxon>Acutalibacter</taxon>
    </lineage>
</organism>
<dbReference type="InterPro" id="IPR006059">
    <property type="entry name" value="SBP"/>
</dbReference>
<evidence type="ECO:0000313" key="2">
    <source>
        <dbReference type="EMBL" id="ASB40040.1"/>
    </source>
</evidence>
<evidence type="ECO:0000256" key="1">
    <source>
        <dbReference type="SAM" id="MobiDB-lite"/>
    </source>
</evidence>